<dbReference type="Proteomes" id="UP000033710">
    <property type="component" value="Unassembled WGS sequence"/>
</dbReference>
<dbReference type="SUPFAM" id="SSF54495">
    <property type="entry name" value="UBC-like"/>
    <property type="match status" value="1"/>
</dbReference>
<feature type="compositionally biased region" description="Low complexity" evidence="10">
    <location>
        <begin position="542"/>
        <end position="555"/>
    </location>
</feature>
<feature type="domain" description="RWD" evidence="11">
    <location>
        <begin position="17"/>
        <end position="173"/>
    </location>
</feature>
<evidence type="ECO:0000256" key="6">
    <source>
        <dbReference type="ARBA" id="ARBA00022737"/>
    </source>
</evidence>
<dbReference type="PROSITE" id="PS50908">
    <property type="entry name" value="RWD"/>
    <property type="match status" value="1"/>
</dbReference>
<keyword evidence="7" id="KW-0863">Zinc-finger</keyword>
<dbReference type="InterPro" id="IPR016135">
    <property type="entry name" value="UBQ-conjugating_enzyme/RWD"/>
</dbReference>
<dbReference type="InterPro" id="IPR047548">
    <property type="entry name" value="Rcat_RBR_RNF14"/>
</dbReference>
<dbReference type="RefSeq" id="XP_016583889.1">
    <property type="nucleotide sequence ID" value="XM_016727978.1"/>
</dbReference>
<evidence type="ECO:0000256" key="4">
    <source>
        <dbReference type="ARBA" id="ARBA00022679"/>
    </source>
</evidence>
<sequence length="717" mass="77802">MDYEEEDDIDYDDLRAVEITTLKAIFPELAIDSENKYAFTLEVPVNPAKVVTVAFPATGIIENATTDTQVAPGTSSASDASASAANAHLHQENRVIDTHSLAYLPSLHLCVTLPPAYPAEEPPTVAVTAFPPWLPSSVLGRLASDCERLWEEIGRDQVVFSYVDHIQQAADDKVFGLVNQNGFLAVDTEHKVAILNYDVAAKQAAFAKETFRCDPKKGAACHRMQDCGHVFCRQCLQDFYSSAITEGDLASIRCLEPNCSKERVAVAQQMGKKNSKPKLVSVSPGELLQIPLDESLVRRYIDLKYKTALQSDKNTVYCPRAWCNGAARSKKHKKPHGLSLHESDGEDEEEAEAAAAVEAPAGDNGKSKKAYSATEERLSICEDCAFAFCSRCLLSWHGDFVYCSPPRNTGELAEEDKASLEYLAHHTTPCPTCAAPAQKTMGCNHMICFRCNTHFCYLCAAWLDSSNPYRHFSEAPDGRRTGCFNRLWELEHGDEGGGNGQVIAFDGRAAVRVADLNESDNDNWDLPDDDLSDWDSDEDVVQGDANVNGAAAADGDQGGRGGQVHDRGGPRQRGGRDGRNNGQRQREGPRRVPTPAAPHHVDVAREGPLVLRIAMDPAPGPAPLAPGNHDNDNHHGINNNDNGIAPRVRGFAAARGRGQDGRIRGRGAAGQGRGQIRGAGAGGRVHRNPGNELDPAMAAWVRNFVELALVDNEDAED</sequence>
<evidence type="ECO:0000256" key="1">
    <source>
        <dbReference type="ARBA" id="ARBA00001798"/>
    </source>
</evidence>
<dbReference type="GO" id="GO:0008270">
    <property type="term" value="F:zinc ion binding"/>
    <property type="evidence" value="ECO:0007669"/>
    <property type="project" value="UniProtKB-KW"/>
</dbReference>
<dbReference type="InterPro" id="IPR006575">
    <property type="entry name" value="RWD_dom"/>
</dbReference>
<dbReference type="SMART" id="SM00591">
    <property type="entry name" value="RWD"/>
    <property type="match status" value="1"/>
</dbReference>
<dbReference type="OrthoDB" id="1431934at2759"/>
<keyword evidence="6" id="KW-0677">Repeat</keyword>
<keyword evidence="8" id="KW-0833">Ubl conjugation pathway</keyword>
<evidence type="ECO:0000256" key="3">
    <source>
        <dbReference type="ARBA" id="ARBA00012251"/>
    </source>
</evidence>
<dbReference type="Pfam" id="PF05773">
    <property type="entry name" value="RWD"/>
    <property type="match status" value="1"/>
</dbReference>
<feature type="compositionally biased region" description="Acidic residues" evidence="10">
    <location>
        <begin position="519"/>
        <end position="541"/>
    </location>
</feature>
<dbReference type="InterPro" id="IPR031127">
    <property type="entry name" value="E3_UB_ligase_RBR"/>
</dbReference>
<evidence type="ECO:0000256" key="10">
    <source>
        <dbReference type="SAM" id="MobiDB-lite"/>
    </source>
</evidence>
<dbReference type="VEuPathDB" id="FungiDB:SPSK_01047"/>
<dbReference type="PANTHER" id="PTHR11685">
    <property type="entry name" value="RBR FAMILY RING FINGER AND IBR DOMAIN-CONTAINING"/>
    <property type="match status" value="1"/>
</dbReference>
<organism evidence="13 14">
    <name type="scientific">Sporothrix schenckii 1099-18</name>
    <dbReference type="NCBI Taxonomy" id="1397361"/>
    <lineage>
        <taxon>Eukaryota</taxon>
        <taxon>Fungi</taxon>
        <taxon>Dikarya</taxon>
        <taxon>Ascomycota</taxon>
        <taxon>Pezizomycotina</taxon>
        <taxon>Sordariomycetes</taxon>
        <taxon>Sordariomycetidae</taxon>
        <taxon>Ophiostomatales</taxon>
        <taxon>Ophiostomataceae</taxon>
        <taxon>Sporothrix</taxon>
    </lineage>
</organism>
<dbReference type="GeneID" id="27663255"/>
<dbReference type="CDD" id="cd20354">
    <property type="entry name" value="Rcat_RBR_RNF14"/>
    <property type="match status" value="1"/>
</dbReference>
<comment type="pathway">
    <text evidence="2">Protein modification; protein ubiquitination.</text>
</comment>
<dbReference type="Gene3D" id="1.20.120.1750">
    <property type="match status" value="1"/>
</dbReference>
<dbReference type="KEGG" id="ssck:SPSK_01047"/>
<evidence type="ECO:0000256" key="7">
    <source>
        <dbReference type="ARBA" id="ARBA00022771"/>
    </source>
</evidence>
<dbReference type="SUPFAM" id="SSF57850">
    <property type="entry name" value="RING/U-box"/>
    <property type="match status" value="2"/>
</dbReference>
<reference evidence="13 14" key="2">
    <citation type="journal article" date="2015" name="Eukaryot. Cell">
        <title>Asexual propagation of a virulent clone complex in a human and feline outbreak of sporotrichosis.</title>
        <authorList>
            <person name="Teixeira Mde M."/>
            <person name="Rodrigues A.M."/>
            <person name="Tsui C.K."/>
            <person name="de Almeida L.G."/>
            <person name="Van Diepeningen A.D."/>
            <person name="van den Ende B.G."/>
            <person name="Fernandes G.F."/>
            <person name="Kano R."/>
            <person name="Hamelin R.C."/>
            <person name="Lopes-Bezerra L.M."/>
            <person name="Vasconcelos A.T."/>
            <person name="de Hoog S."/>
            <person name="de Camargo Z.P."/>
            <person name="Felipe M.S."/>
        </authorList>
    </citation>
    <scope>NUCLEOTIDE SEQUENCE [LARGE SCALE GENOMIC DNA]</scope>
    <source>
        <strain evidence="13 14">1099-18</strain>
    </source>
</reference>
<evidence type="ECO:0000256" key="5">
    <source>
        <dbReference type="ARBA" id="ARBA00022723"/>
    </source>
</evidence>
<dbReference type="EMBL" id="AXCR01000011">
    <property type="protein sequence ID" value="KJR81213.1"/>
    <property type="molecule type" value="Genomic_DNA"/>
</dbReference>
<keyword evidence="4" id="KW-0808">Transferase</keyword>
<protein>
    <recommendedName>
        <fullName evidence="3">RBR-type E3 ubiquitin transferase</fullName>
        <ecNumber evidence="3">2.3.2.31</ecNumber>
    </recommendedName>
</protein>
<dbReference type="PROSITE" id="PS00518">
    <property type="entry name" value="ZF_RING_1"/>
    <property type="match status" value="1"/>
</dbReference>
<dbReference type="Gene3D" id="3.10.110.10">
    <property type="entry name" value="Ubiquitin Conjugating Enzyme"/>
    <property type="match status" value="1"/>
</dbReference>
<evidence type="ECO:0000259" key="11">
    <source>
        <dbReference type="PROSITE" id="PS50908"/>
    </source>
</evidence>
<dbReference type="InterPro" id="IPR013083">
    <property type="entry name" value="Znf_RING/FYVE/PHD"/>
</dbReference>
<dbReference type="InterPro" id="IPR017907">
    <property type="entry name" value="Znf_RING_CS"/>
</dbReference>
<evidence type="ECO:0000259" key="12">
    <source>
        <dbReference type="PROSITE" id="PS51873"/>
    </source>
</evidence>
<dbReference type="CDD" id="cd23820">
    <property type="entry name" value="RWD_RNF14"/>
    <property type="match status" value="1"/>
</dbReference>
<dbReference type="Pfam" id="PF22191">
    <property type="entry name" value="IBR_1"/>
    <property type="match status" value="1"/>
</dbReference>
<comment type="caution">
    <text evidence="13">The sequence shown here is derived from an EMBL/GenBank/DDBJ whole genome shotgun (WGS) entry which is preliminary data.</text>
</comment>
<evidence type="ECO:0000256" key="8">
    <source>
        <dbReference type="ARBA" id="ARBA00022786"/>
    </source>
</evidence>
<feature type="domain" description="RING-type" evidence="12">
    <location>
        <begin position="209"/>
        <end position="487"/>
    </location>
</feature>
<proteinExistence type="predicted"/>
<dbReference type="SMART" id="SM00647">
    <property type="entry name" value="IBR"/>
    <property type="match status" value="1"/>
</dbReference>
<dbReference type="EC" id="2.3.2.31" evidence="3"/>
<feature type="region of interest" description="Disordered" evidence="10">
    <location>
        <begin position="655"/>
        <end position="690"/>
    </location>
</feature>
<feature type="region of interest" description="Disordered" evidence="10">
    <location>
        <begin position="519"/>
        <end position="600"/>
    </location>
</feature>
<dbReference type="FunFam" id="3.30.40.10:FF:000416">
    <property type="entry name" value="RBR-type E3 ubiquitin transferase"/>
    <property type="match status" value="1"/>
</dbReference>
<dbReference type="Gene3D" id="3.30.40.10">
    <property type="entry name" value="Zinc/RING finger domain, C3HC4 (zinc finger)"/>
    <property type="match status" value="1"/>
</dbReference>
<dbReference type="Pfam" id="PF01485">
    <property type="entry name" value="IBR"/>
    <property type="match status" value="1"/>
</dbReference>
<dbReference type="InterPro" id="IPR044066">
    <property type="entry name" value="TRIAD_supradom"/>
</dbReference>
<comment type="catalytic activity">
    <reaction evidence="1">
        <text>[E2 ubiquitin-conjugating enzyme]-S-ubiquitinyl-L-cysteine + [acceptor protein]-L-lysine = [E2 ubiquitin-conjugating enzyme]-L-cysteine + [acceptor protein]-N(6)-ubiquitinyl-L-lysine.</text>
        <dbReference type="EC" id="2.3.2.31"/>
    </reaction>
</comment>
<dbReference type="InterPro" id="IPR002867">
    <property type="entry name" value="IBR_dom"/>
</dbReference>
<gene>
    <name evidence="13" type="ORF">SPSK_01047</name>
</gene>
<evidence type="ECO:0000313" key="13">
    <source>
        <dbReference type="EMBL" id="KJR81213.1"/>
    </source>
</evidence>
<evidence type="ECO:0000256" key="9">
    <source>
        <dbReference type="ARBA" id="ARBA00022833"/>
    </source>
</evidence>
<name>A0A0F2LUR4_SPOSC</name>
<keyword evidence="5" id="KW-0479">Metal-binding</keyword>
<keyword evidence="9" id="KW-0862">Zinc</keyword>
<dbReference type="GO" id="GO:0061630">
    <property type="term" value="F:ubiquitin protein ligase activity"/>
    <property type="evidence" value="ECO:0007669"/>
    <property type="project" value="UniProtKB-EC"/>
</dbReference>
<feature type="region of interest" description="Disordered" evidence="10">
    <location>
        <begin position="330"/>
        <end position="368"/>
    </location>
</feature>
<dbReference type="AlphaFoldDB" id="A0A0F2LUR4"/>
<reference evidence="13 14" key="1">
    <citation type="journal article" date="2014" name="BMC Genomics">
        <title>Comparative genomics of the major fungal agents of human and animal Sporotrichosis: Sporothrix schenckii and Sporothrix brasiliensis.</title>
        <authorList>
            <person name="Teixeira M.M."/>
            <person name="de Almeida L.G."/>
            <person name="Kubitschek-Barreira P."/>
            <person name="Alves F.L."/>
            <person name="Kioshima E.S."/>
            <person name="Abadio A.K."/>
            <person name="Fernandes L."/>
            <person name="Derengowski L.S."/>
            <person name="Ferreira K.S."/>
            <person name="Souza R.C."/>
            <person name="Ruiz J.C."/>
            <person name="de Andrade N.C."/>
            <person name="Paes H.C."/>
            <person name="Nicola A.M."/>
            <person name="Albuquerque P."/>
            <person name="Gerber A.L."/>
            <person name="Martins V.P."/>
            <person name="Peconick L.D."/>
            <person name="Neto A.V."/>
            <person name="Chaucanez C.B."/>
            <person name="Silva P.A."/>
            <person name="Cunha O.L."/>
            <person name="de Oliveira F.F."/>
            <person name="dos Santos T.C."/>
            <person name="Barros A.L."/>
            <person name="Soares M.A."/>
            <person name="de Oliveira L.M."/>
            <person name="Marini M.M."/>
            <person name="Villalobos-Duno H."/>
            <person name="Cunha M.M."/>
            <person name="de Hoog S."/>
            <person name="da Silveira J.F."/>
            <person name="Henrissat B."/>
            <person name="Nino-Vega G.A."/>
            <person name="Cisalpino P.S."/>
            <person name="Mora-Montes H.M."/>
            <person name="Almeida S.R."/>
            <person name="Stajich J.E."/>
            <person name="Lopes-Bezerra L.M."/>
            <person name="Vasconcelos A.T."/>
            <person name="Felipe M.S."/>
        </authorList>
    </citation>
    <scope>NUCLEOTIDE SEQUENCE [LARGE SCALE GENOMIC DNA]</scope>
    <source>
        <strain evidence="13 14">1099-18</strain>
    </source>
</reference>
<evidence type="ECO:0000256" key="2">
    <source>
        <dbReference type="ARBA" id="ARBA00004906"/>
    </source>
</evidence>
<accession>A0A0F2LUR4</accession>
<dbReference type="GO" id="GO:0016567">
    <property type="term" value="P:protein ubiquitination"/>
    <property type="evidence" value="ECO:0007669"/>
    <property type="project" value="InterPro"/>
</dbReference>
<dbReference type="PROSITE" id="PS51873">
    <property type="entry name" value="TRIAD"/>
    <property type="match status" value="1"/>
</dbReference>
<feature type="compositionally biased region" description="Low complexity" evidence="10">
    <location>
        <begin position="353"/>
        <end position="364"/>
    </location>
</feature>
<feature type="compositionally biased region" description="Gly residues" evidence="10">
    <location>
        <begin position="667"/>
        <end position="683"/>
    </location>
</feature>
<evidence type="ECO:0000313" key="14">
    <source>
        <dbReference type="Proteomes" id="UP000033710"/>
    </source>
</evidence>
<feature type="compositionally biased region" description="Basic and acidic residues" evidence="10">
    <location>
        <begin position="563"/>
        <end position="590"/>
    </location>
</feature>